<comment type="caution">
    <text evidence="1">The sequence shown here is derived from an EMBL/GenBank/DDBJ whole genome shotgun (WGS) entry which is preliminary data.</text>
</comment>
<reference evidence="1" key="1">
    <citation type="submission" date="2021-02" db="EMBL/GenBank/DDBJ databases">
        <title>Psilocybe cubensis genome.</title>
        <authorList>
            <person name="Mckernan K.J."/>
            <person name="Crawford S."/>
            <person name="Trippe A."/>
            <person name="Kane L.T."/>
            <person name="Mclaughlin S."/>
        </authorList>
    </citation>
    <scope>NUCLEOTIDE SEQUENCE [LARGE SCALE GENOMIC DNA]</scope>
    <source>
        <strain evidence="1">MGC-MH-2018</strain>
    </source>
</reference>
<accession>A0A8H8CEI9</accession>
<sequence length="306" mass="35241">MENIYIPPTIIESIRKETDLRDYLNRAVEHAKTNGATPPAFRTIGGILKSAIRDDCSRHMLTKQDLKKVDHQLDHVFEVQYFVATFLYATAKYILESDHTFQPDVSDILFAVLLINSRPNLQPLHITKHKFKTAFFRGAQTKKFVGSHSTVKANLDTLKEYLIIHGAKYNEFLCSILGTVVTPKKYTNANFKNLFIVQLLVSPFCQKWLWDDIFEQALTAKKPFSRNMTIMDYVPHPWLDDNVFYDSIQKHVLAQPTEKESIQAAEEVETYNAKYIYEDIGGEELGQMTKEQLAATGMTAEDDWMY</sequence>
<dbReference type="EMBL" id="JAFIQS010000015">
    <property type="protein sequence ID" value="KAG5163247.1"/>
    <property type="molecule type" value="Genomic_DNA"/>
</dbReference>
<dbReference type="OrthoDB" id="3107823at2759"/>
<proteinExistence type="predicted"/>
<organism evidence="1">
    <name type="scientific">Psilocybe cubensis</name>
    <name type="common">Psychedelic mushroom</name>
    <name type="synonym">Stropharia cubensis</name>
    <dbReference type="NCBI Taxonomy" id="181762"/>
    <lineage>
        <taxon>Eukaryota</taxon>
        <taxon>Fungi</taxon>
        <taxon>Dikarya</taxon>
        <taxon>Basidiomycota</taxon>
        <taxon>Agaricomycotina</taxon>
        <taxon>Agaricomycetes</taxon>
        <taxon>Agaricomycetidae</taxon>
        <taxon>Agaricales</taxon>
        <taxon>Agaricineae</taxon>
        <taxon>Strophariaceae</taxon>
        <taxon>Psilocybe</taxon>
    </lineage>
</organism>
<dbReference type="AlphaFoldDB" id="A0A8H8CEI9"/>
<protein>
    <submittedName>
        <fullName evidence="1">Uncharacterized protein</fullName>
    </submittedName>
</protein>
<evidence type="ECO:0000313" key="1">
    <source>
        <dbReference type="EMBL" id="KAG5163247.1"/>
    </source>
</evidence>
<gene>
    <name evidence="1" type="ORF">JR316_011591</name>
</gene>
<name>A0A8H8CEI9_PSICU</name>